<feature type="transmembrane region" description="Helical" evidence="1">
    <location>
        <begin position="198"/>
        <end position="218"/>
    </location>
</feature>
<organism evidence="2 3">
    <name type="scientific">Bradyrhizobium erythrophlei</name>
    <dbReference type="NCBI Taxonomy" id="1437360"/>
    <lineage>
        <taxon>Bacteria</taxon>
        <taxon>Pseudomonadati</taxon>
        <taxon>Pseudomonadota</taxon>
        <taxon>Alphaproteobacteria</taxon>
        <taxon>Hyphomicrobiales</taxon>
        <taxon>Nitrobacteraceae</taxon>
        <taxon>Bradyrhizobium</taxon>
    </lineage>
</organism>
<dbReference type="Proteomes" id="UP000190675">
    <property type="component" value="Chromosome I"/>
</dbReference>
<feature type="transmembrane region" description="Helical" evidence="1">
    <location>
        <begin position="7"/>
        <end position="26"/>
    </location>
</feature>
<reference evidence="2 3" key="1">
    <citation type="submission" date="2016-11" db="EMBL/GenBank/DDBJ databases">
        <authorList>
            <person name="Jaros S."/>
            <person name="Januszkiewicz K."/>
            <person name="Wedrychowicz H."/>
        </authorList>
    </citation>
    <scope>NUCLEOTIDE SEQUENCE [LARGE SCALE GENOMIC DNA]</scope>
    <source>
        <strain evidence="2 3">GAS242</strain>
    </source>
</reference>
<evidence type="ECO:0000256" key="1">
    <source>
        <dbReference type="SAM" id="Phobius"/>
    </source>
</evidence>
<name>A0A1M5GNT0_9BRAD</name>
<feature type="transmembrane region" description="Helical" evidence="1">
    <location>
        <begin position="66"/>
        <end position="92"/>
    </location>
</feature>
<dbReference type="AlphaFoldDB" id="A0A1M5GNT0"/>
<feature type="transmembrane region" description="Helical" evidence="1">
    <location>
        <begin position="238"/>
        <end position="257"/>
    </location>
</feature>
<feature type="transmembrane region" description="Helical" evidence="1">
    <location>
        <begin position="135"/>
        <end position="152"/>
    </location>
</feature>
<accession>A0A1M5GNT0</accession>
<gene>
    <name evidence="2" type="ORF">SAMN05444169_0274</name>
</gene>
<dbReference type="OrthoDB" id="8393871at2"/>
<feature type="transmembrane region" description="Helical" evidence="1">
    <location>
        <begin position="164"/>
        <end position="186"/>
    </location>
</feature>
<keyword evidence="1 2" id="KW-0812">Transmembrane</keyword>
<feature type="transmembrane region" description="Helical" evidence="1">
    <location>
        <begin position="32"/>
        <end position="54"/>
    </location>
</feature>
<dbReference type="RefSeq" id="WP_079564190.1">
    <property type="nucleotide sequence ID" value="NZ_LT670818.1"/>
</dbReference>
<evidence type="ECO:0000313" key="3">
    <source>
        <dbReference type="Proteomes" id="UP000190675"/>
    </source>
</evidence>
<feature type="transmembrane region" description="Helical" evidence="1">
    <location>
        <begin position="104"/>
        <end position="123"/>
    </location>
</feature>
<evidence type="ECO:0000313" key="2">
    <source>
        <dbReference type="EMBL" id="SHG05353.1"/>
    </source>
</evidence>
<protein>
    <submittedName>
        <fullName evidence="2">Transmembrane exosortase (Exosortase_EpsH)</fullName>
    </submittedName>
</protein>
<dbReference type="EMBL" id="LT670818">
    <property type="protein sequence ID" value="SHG05353.1"/>
    <property type="molecule type" value="Genomic_DNA"/>
</dbReference>
<keyword evidence="1" id="KW-0472">Membrane</keyword>
<proteinExistence type="predicted"/>
<sequence length="273" mass="29366">MRATKLLLASGTIIFAIFFLSTFFGLADRVDIGGPAALQTFELFGAVASLYLLSRSRTGSVSALDWIACASAILIASFGFAGFSITLFALYLVFRADDDLDVKAAGTVAAAVAVQALWAPMIFSKLSFIFLEVDAGVVGWLISLIIPGASWSGTVVTTPSGHDVVITAACASFHNLSLASLCWVTLTMLHRPYWVKTDIYTGLVAVLIQFGFNIWRLTFVCFSAPMYEFWHEGLGKHIFSAVATACAVIFVQVSLVLRDRRNQQKAALAAISG</sequence>
<keyword evidence="1" id="KW-1133">Transmembrane helix</keyword>